<protein>
    <submittedName>
        <fullName evidence="2">Transforming growth beta receptor associated protein 1, putative</fullName>
    </submittedName>
</protein>
<organism evidence="2 3">
    <name type="scientific">Ichthyophthirius multifiliis</name>
    <name type="common">White spot disease agent</name>
    <name type="synonym">Ich</name>
    <dbReference type="NCBI Taxonomy" id="5932"/>
    <lineage>
        <taxon>Eukaryota</taxon>
        <taxon>Sar</taxon>
        <taxon>Alveolata</taxon>
        <taxon>Ciliophora</taxon>
        <taxon>Intramacronucleata</taxon>
        <taxon>Oligohymenophorea</taxon>
        <taxon>Hymenostomatida</taxon>
        <taxon>Ophryoglenina</taxon>
        <taxon>Ichthyophthirius</taxon>
    </lineage>
</organism>
<dbReference type="InterPro" id="IPR032914">
    <property type="entry name" value="Vam6/VPS39/TRAP1"/>
</dbReference>
<dbReference type="OrthoDB" id="5325112at2759"/>
<dbReference type="InParanoid" id="G0R4V0"/>
<gene>
    <name evidence="2" type="ORF">IMG5_194960</name>
</gene>
<dbReference type="AlphaFoldDB" id="G0R4V0"/>
<dbReference type="GeneID" id="14903558"/>
<dbReference type="RefSeq" id="XP_004024403.1">
    <property type="nucleotide sequence ID" value="XM_004024354.1"/>
</dbReference>
<evidence type="ECO:0000313" key="2">
    <source>
        <dbReference type="EMBL" id="EGR27493.1"/>
    </source>
</evidence>
<dbReference type="Pfam" id="PF10367">
    <property type="entry name" value="zf-Vps39_C"/>
    <property type="match status" value="1"/>
</dbReference>
<sequence>MAFTGNLIYYGIQKKEYQYINLKQGLNSVVLDCLQAPTNPLIKVTDRDELFALTVPYNVGIFIGKDGQVKMKSSITEIQNKPCIQALSQKPYLLLLYEGMLQIYNMIDSRKIQEFQINIKAVNIANNLLFIATSSQQVYLFEEVPYDQRIADCLKQGRIQEAQLVFEQQVTKDDPLFKEKQDKLNVDAGWSLLLQLNFKEAQEKFIKSEFDIRELVALFKGCVPIMMSDKIKSTKSFRALIESWGRVEDKAKFDQLEKEGIQMGISVLEEKRSRYNVPQLKEKIKEKQKFAYSQFSPNKQEKENELTLQNVLELIDFCLIKLYIDYKKFNQLIDIFNSERPVHCKGFFMDLNDVINKDQEIVSNYPQIIAAFYAKFDRIHEALEKWKEIGQSDQPKQVEMACTESIKILQKCEERYIFLQKQYFKKKSKTILEYLTWILRKNPVHAKTLFQNVSENILSPDIVLLYISDRVYSKNEQSQAERLKEQYLEILVNERKIEERRFHTQLGTMYIETLFKSIPYETKTIQAKTQLTSNEQISKVYKQLNKFLKDSNAKYSANVLLEKVKDSWLIQEEIYLYGKEKRHDEALQKLVILKEFEWAEEYCAGHTDKLLTKLFSIYLKYLKQLKERANKEGDPDKYKYIELKSTFENMLNLFIKKYATHPQLDSLTVLNSIPDDWILCEDSQKNEDGLYSCLTQIISHSLHQRRQMKVAKNLSDMDTQNVICDLIKAKQAYVRITDEKKCIVCHKSIGDKNICVYPNGVVVDYKCVNNGQSLCVCPQTGQDFEKTFRG</sequence>
<name>G0R4V0_ICHMU</name>
<dbReference type="GO" id="GO:0006914">
    <property type="term" value="P:autophagy"/>
    <property type="evidence" value="ECO:0007669"/>
    <property type="project" value="TreeGrafter"/>
</dbReference>
<accession>G0R4V0</accession>
<keyword evidence="3" id="KW-1185">Reference proteome</keyword>
<evidence type="ECO:0000259" key="1">
    <source>
        <dbReference type="Pfam" id="PF10367"/>
    </source>
</evidence>
<proteinExistence type="predicted"/>
<reference evidence="2 3" key="1">
    <citation type="submission" date="2011-07" db="EMBL/GenBank/DDBJ databases">
        <authorList>
            <person name="Coyne R."/>
            <person name="Brami D."/>
            <person name="Johnson J."/>
            <person name="Hostetler J."/>
            <person name="Hannick L."/>
            <person name="Clark T."/>
            <person name="Cassidy-Hanley D."/>
            <person name="Inman J."/>
        </authorList>
    </citation>
    <scope>NUCLEOTIDE SEQUENCE [LARGE SCALE GENOMIC DNA]</scope>
    <source>
        <strain evidence="2 3">G5</strain>
    </source>
</reference>
<dbReference type="STRING" id="857967.G0R4V0"/>
<dbReference type="GO" id="GO:0005737">
    <property type="term" value="C:cytoplasm"/>
    <property type="evidence" value="ECO:0007669"/>
    <property type="project" value="TreeGrafter"/>
</dbReference>
<dbReference type="OMA" id="MFVTSEG"/>
<dbReference type="eggNOG" id="KOG2063">
    <property type="taxonomic scope" value="Eukaryota"/>
</dbReference>
<evidence type="ECO:0000313" key="3">
    <source>
        <dbReference type="Proteomes" id="UP000008983"/>
    </source>
</evidence>
<dbReference type="PANTHER" id="PTHR12894:SF27">
    <property type="entry name" value="TRANSFORMING GROWTH FACTOR-BETA RECEPTOR-ASSOCIATED PROTEIN 1"/>
    <property type="match status" value="1"/>
</dbReference>
<dbReference type="GO" id="GO:0034058">
    <property type="term" value="P:endosomal vesicle fusion"/>
    <property type="evidence" value="ECO:0007669"/>
    <property type="project" value="TreeGrafter"/>
</dbReference>
<dbReference type="Proteomes" id="UP000008983">
    <property type="component" value="Unassembled WGS sequence"/>
</dbReference>
<feature type="domain" description="Vacuolar sorting protein 39/Transforming growth factor beta receptor-associated zinc finger" evidence="1">
    <location>
        <begin position="732"/>
        <end position="770"/>
    </location>
</feature>
<dbReference type="GO" id="GO:0016020">
    <property type="term" value="C:membrane"/>
    <property type="evidence" value="ECO:0007669"/>
    <property type="project" value="TreeGrafter"/>
</dbReference>
<dbReference type="PANTHER" id="PTHR12894">
    <property type="entry name" value="CNH DOMAIN CONTAINING"/>
    <property type="match status" value="1"/>
</dbReference>
<dbReference type="EMBL" id="GL984356">
    <property type="protein sequence ID" value="EGR27493.1"/>
    <property type="molecule type" value="Genomic_DNA"/>
</dbReference>
<keyword evidence="2" id="KW-0675">Receptor</keyword>
<dbReference type="InterPro" id="IPR019453">
    <property type="entry name" value="VPS39/TGFA1_Znf"/>
</dbReference>